<protein>
    <submittedName>
        <fullName evidence="2">Two-component sensor histidine kinase</fullName>
    </submittedName>
</protein>
<keyword evidence="3" id="KW-1185">Reference proteome</keyword>
<feature type="non-terminal residue" evidence="2">
    <location>
        <position position="1"/>
    </location>
</feature>
<dbReference type="EMBL" id="JAAGNA010000179">
    <property type="protein sequence ID" value="NEC47979.1"/>
    <property type="molecule type" value="Genomic_DNA"/>
</dbReference>
<feature type="compositionally biased region" description="Polar residues" evidence="1">
    <location>
        <begin position="62"/>
        <end position="77"/>
    </location>
</feature>
<comment type="caution">
    <text evidence="2">The sequence shown here is derived from an EMBL/GenBank/DDBJ whole genome shotgun (WGS) entry which is preliminary data.</text>
</comment>
<evidence type="ECO:0000256" key="1">
    <source>
        <dbReference type="SAM" id="MobiDB-lite"/>
    </source>
</evidence>
<keyword evidence="2" id="KW-0808">Transferase</keyword>
<evidence type="ECO:0000313" key="2">
    <source>
        <dbReference type="EMBL" id="NEC47979.1"/>
    </source>
</evidence>
<accession>A0A9X5CG52</accession>
<dbReference type="GO" id="GO:0016301">
    <property type="term" value="F:kinase activity"/>
    <property type="evidence" value="ECO:0007669"/>
    <property type="project" value="UniProtKB-KW"/>
</dbReference>
<organism evidence="2 3">
    <name type="scientific">Actinospica acidiphila</name>
    <dbReference type="NCBI Taxonomy" id="304899"/>
    <lineage>
        <taxon>Bacteria</taxon>
        <taxon>Bacillati</taxon>
        <taxon>Actinomycetota</taxon>
        <taxon>Actinomycetes</taxon>
        <taxon>Catenulisporales</taxon>
        <taxon>Actinospicaceae</taxon>
        <taxon>Actinospica</taxon>
    </lineage>
</organism>
<evidence type="ECO:0000313" key="3">
    <source>
        <dbReference type="Proteomes" id="UP000471745"/>
    </source>
</evidence>
<reference evidence="2 3" key="1">
    <citation type="submission" date="2020-01" db="EMBL/GenBank/DDBJ databases">
        <title>Insect and environment-associated Actinomycetes.</title>
        <authorList>
            <person name="Currrie C."/>
            <person name="Chevrette M."/>
            <person name="Carlson C."/>
            <person name="Stubbendieck R."/>
            <person name="Wendt-Pienkowski E."/>
        </authorList>
    </citation>
    <scope>NUCLEOTIDE SEQUENCE [LARGE SCALE GENOMIC DNA]</scope>
    <source>
        <strain evidence="2 3">SID8189</strain>
    </source>
</reference>
<sequence>DDAGLPRGGDGEKRATVPVVRPGADDPAQSARDPLGRRPGASAPTADPTALPGSGARVVARSGSTRMTPATVPSVSGGTDEAPPGGADRPTAGDEGGDGAPRGAEKDGEATRGR</sequence>
<proteinExistence type="predicted"/>
<gene>
    <name evidence="2" type="ORF">G3I18_05215</name>
</gene>
<dbReference type="Proteomes" id="UP000471745">
    <property type="component" value="Unassembled WGS sequence"/>
</dbReference>
<dbReference type="AlphaFoldDB" id="A0A9X5CG52"/>
<keyword evidence="2" id="KW-0418">Kinase</keyword>
<name>A0A9X5CG52_9ACTN</name>
<feature type="compositionally biased region" description="Basic and acidic residues" evidence="1">
    <location>
        <begin position="103"/>
        <end position="114"/>
    </location>
</feature>
<feature type="region of interest" description="Disordered" evidence="1">
    <location>
        <begin position="1"/>
        <end position="114"/>
    </location>
</feature>